<keyword evidence="4 6" id="KW-1133">Transmembrane helix</keyword>
<proteinExistence type="predicted"/>
<sequence>MAAVGRLKAVAAAIILMGMAAGGWLGWTYWQNQPSETTGPSLPVDMAMRSVHLQGGEQGRQEWDLRAANATYDRDQGMVDLEQPVLTLPMQDGRAVVRASRGRYNQDNGQATMWPDVQAEYQNGTVRAQKAVFVRQEDRLDLEEDVVFDWPGLHVTGKSAQILLEAETVVVDGGVQAELHSRVQAPDEDGES</sequence>
<evidence type="ECO:0008006" key="9">
    <source>
        <dbReference type="Google" id="ProtNLM"/>
    </source>
</evidence>
<keyword evidence="3 6" id="KW-0812">Transmembrane</keyword>
<dbReference type="OrthoDB" id="5452243at2"/>
<accession>C8X391</accession>
<dbReference type="GO" id="GO:0015221">
    <property type="term" value="F:lipopolysaccharide transmembrane transporter activity"/>
    <property type="evidence" value="ECO:0007669"/>
    <property type="project" value="InterPro"/>
</dbReference>
<dbReference type="Proteomes" id="UP000001052">
    <property type="component" value="Chromosome"/>
</dbReference>
<dbReference type="EMBL" id="CP001734">
    <property type="protein sequence ID" value="ACV68888.1"/>
    <property type="molecule type" value="Genomic_DNA"/>
</dbReference>
<keyword evidence="5 6" id="KW-0472">Membrane</keyword>
<dbReference type="RefSeq" id="WP_015752031.1">
    <property type="nucleotide sequence ID" value="NC_013223.1"/>
</dbReference>
<dbReference type="AlphaFoldDB" id="C8X391"/>
<dbReference type="Gene3D" id="2.60.450.10">
    <property type="entry name" value="Lipopolysaccharide (LPS) transport protein A like domain"/>
    <property type="match status" value="1"/>
</dbReference>
<dbReference type="GO" id="GO:0030288">
    <property type="term" value="C:outer membrane-bounded periplasmic space"/>
    <property type="evidence" value="ECO:0007669"/>
    <property type="project" value="TreeGrafter"/>
</dbReference>
<dbReference type="GO" id="GO:0005886">
    <property type="term" value="C:plasma membrane"/>
    <property type="evidence" value="ECO:0007669"/>
    <property type="project" value="InterPro"/>
</dbReference>
<gene>
    <name evidence="7" type="ordered locus">Dret_1604</name>
</gene>
<evidence type="ECO:0000256" key="3">
    <source>
        <dbReference type="ARBA" id="ARBA00022692"/>
    </source>
</evidence>
<feature type="transmembrane region" description="Helical" evidence="6">
    <location>
        <begin position="7"/>
        <end position="30"/>
    </location>
</feature>
<reference evidence="8" key="1">
    <citation type="submission" date="2009-09" db="EMBL/GenBank/DDBJ databases">
        <title>The complete chromosome of Desulfohalobium retbaense DSM 5692.</title>
        <authorList>
            <consortium name="US DOE Joint Genome Institute (JGI-PGF)"/>
            <person name="Lucas S."/>
            <person name="Copeland A."/>
            <person name="Lapidus A."/>
            <person name="Glavina del Rio T."/>
            <person name="Dalin E."/>
            <person name="Tice H."/>
            <person name="Bruce D."/>
            <person name="Goodwin L."/>
            <person name="Pitluck S."/>
            <person name="Kyrpides N."/>
            <person name="Mavromatis K."/>
            <person name="Ivanova N."/>
            <person name="Mikhailova N."/>
            <person name="Munk A.C."/>
            <person name="Brettin T."/>
            <person name="Detter J.C."/>
            <person name="Han C."/>
            <person name="Tapia R."/>
            <person name="Larimer F."/>
            <person name="Land M."/>
            <person name="Hauser L."/>
            <person name="Markowitz V."/>
            <person name="Cheng J.-F."/>
            <person name="Hugenholtz P."/>
            <person name="Woyke T."/>
            <person name="Wu D."/>
            <person name="Spring S."/>
            <person name="Klenk H.-P."/>
            <person name="Eisen J.A."/>
        </authorList>
    </citation>
    <scope>NUCLEOTIDE SEQUENCE [LARGE SCALE GENOMIC DNA]</scope>
    <source>
        <strain evidence="8">DSM 5692</strain>
    </source>
</reference>
<dbReference type="HOGENOM" id="CLU_1413155_0_0_7"/>
<evidence type="ECO:0000313" key="8">
    <source>
        <dbReference type="Proteomes" id="UP000001052"/>
    </source>
</evidence>
<evidence type="ECO:0000256" key="2">
    <source>
        <dbReference type="ARBA" id="ARBA00022519"/>
    </source>
</evidence>
<protein>
    <recommendedName>
        <fullName evidence="9">LPS export ABC transporter periplasmic protein LptC</fullName>
    </recommendedName>
</protein>
<keyword evidence="2" id="KW-0997">Cell inner membrane</keyword>
<dbReference type="KEGG" id="drt:Dret_1604"/>
<evidence type="ECO:0000256" key="4">
    <source>
        <dbReference type="ARBA" id="ARBA00022989"/>
    </source>
</evidence>
<keyword evidence="8" id="KW-1185">Reference proteome</keyword>
<dbReference type="STRING" id="485915.Dret_1604"/>
<dbReference type="PANTHER" id="PTHR37481">
    <property type="entry name" value="LIPOPOLYSACCHARIDE EXPORT SYSTEM PROTEIN LPTC"/>
    <property type="match status" value="1"/>
</dbReference>
<dbReference type="NCBIfam" id="TIGR04409">
    <property type="entry name" value="LptC_YrbK"/>
    <property type="match status" value="1"/>
</dbReference>
<evidence type="ECO:0000256" key="5">
    <source>
        <dbReference type="ARBA" id="ARBA00023136"/>
    </source>
</evidence>
<dbReference type="Pfam" id="PF06835">
    <property type="entry name" value="LptC"/>
    <property type="match status" value="1"/>
</dbReference>
<dbReference type="InterPro" id="IPR052363">
    <property type="entry name" value="LPS_export_LptC"/>
</dbReference>
<evidence type="ECO:0000256" key="6">
    <source>
        <dbReference type="SAM" id="Phobius"/>
    </source>
</evidence>
<dbReference type="InterPro" id="IPR010664">
    <property type="entry name" value="LipoPS_assembly_LptC-rel"/>
</dbReference>
<reference evidence="7 8" key="2">
    <citation type="journal article" date="2010" name="Stand. Genomic Sci.">
        <title>Complete genome sequence of Desulfohalobium retbaense type strain (HR(100)).</title>
        <authorList>
            <person name="Spring S."/>
            <person name="Nolan M."/>
            <person name="Lapidus A."/>
            <person name="Glavina Del Rio T."/>
            <person name="Copeland A."/>
            <person name="Tice H."/>
            <person name="Cheng J.F."/>
            <person name="Lucas S."/>
            <person name="Land M."/>
            <person name="Chen F."/>
            <person name="Bruce D."/>
            <person name="Goodwin L."/>
            <person name="Pitluck S."/>
            <person name="Ivanova N."/>
            <person name="Mavromatis K."/>
            <person name="Mikhailova N."/>
            <person name="Pati A."/>
            <person name="Chen A."/>
            <person name="Palaniappan K."/>
            <person name="Hauser L."/>
            <person name="Chang Y.J."/>
            <person name="Jeffries C.D."/>
            <person name="Munk C."/>
            <person name="Kiss H."/>
            <person name="Chain P."/>
            <person name="Han C."/>
            <person name="Brettin T."/>
            <person name="Detter J.C."/>
            <person name="Schuler E."/>
            <person name="Goker M."/>
            <person name="Rohde M."/>
            <person name="Bristow J."/>
            <person name="Eisen J.A."/>
            <person name="Markowitz V."/>
            <person name="Hugenholtz P."/>
            <person name="Kyrpides N.C."/>
            <person name="Klenk H.P."/>
        </authorList>
    </citation>
    <scope>NUCLEOTIDE SEQUENCE [LARGE SCALE GENOMIC DNA]</scope>
    <source>
        <strain evidence="7 8">DSM 5692</strain>
    </source>
</reference>
<dbReference type="InterPro" id="IPR026265">
    <property type="entry name" value="LptC"/>
</dbReference>
<evidence type="ECO:0000313" key="7">
    <source>
        <dbReference type="EMBL" id="ACV68888.1"/>
    </source>
</evidence>
<evidence type="ECO:0000256" key="1">
    <source>
        <dbReference type="ARBA" id="ARBA00022475"/>
    </source>
</evidence>
<dbReference type="GO" id="GO:0017089">
    <property type="term" value="F:glycolipid transfer activity"/>
    <property type="evidence" value="ECO:0007669"/>
    <property type="project" value="TreeGrafter"/>
</dbReference>
<keyword evidence="1" id="KW-1003">Cell membrane</keyword>
<dbReference type="eggNOG" id="COG3117">
    <property type="taxonomic scope" value="Bacteria"/>
</dbReference>
<dbReference type="PANTHER" id="PTHR37481:SF1">
    <property type="entry name" value="LIPOPOLYSACCHARIDE EXPORT SYSTEM PROTEIN LPTC"/>
    <property type="match status" value="1"/>
</dbReference>
<organism evidence="7 8">
    <name type="scientific">Desulfohalobium retbaense (strain ATCC 49708 / DSM 5692 / JCM 16813 / HR100)</name>
    <dbReference type="NCBI Taxonomy" id="485915"/>
    <lineage>
        <taxon>Bacteria</taxon>
        <taxon>Pseudomonadati</taxon>
        <taxon>Thermodesulfobacteriota</taxon>
        <taxon>Desulfovibrionia</taxon>
        <taxon>Desulfovibrionales</taxon>
        <taxon>Desulfohalobiaceae</taxon>
        <taxon>Desulfohalobium</taxon>
    </lineage>
</organism>
<name>C8X391_DESRD</name>